<feature type="region of interest" description="Disordered" evidence="1">
    <location>
        <begin position="194"/>
        <end position="215"/>
    </location>
</feature>
<dbReference type="Proteomes" id="UP001151760">
    <property type="component" value="Unassembled WGS sequence"/>
</dbReference>
<protein>
    <submittedName>
        <fullName evidence="2">Uncharacterized protein</fullName>
    </submittedName>
</protein>
<keyword evidence="3" id="KW-1185">Reference proteome</keyword>
<evidence type="ECO:0000313" key="2">
    <source>
        <dbReference type="EMBL" id="GJT43946.1"/>
    </source>
</evidence>
<comment type="caution">
    <text evidence="2">The sequence shown here is derived from an EMBL/GenBank/DDBJ whole genome shotgun (WGS) entry which is preliminary data.</text>
</comment>
<dbReference type="EMBL" id="BQNB010015772">
    <property type="protein sequence ID" value="GJT43946.1"/>
    <property type="molecule type" value="Genomic_DNA"/>
</dbReference>
<evidence type="ECO:0000256" key="1">
    <source>
        <dbReference type="SAM" id="MobiDB-lite"/>
    </source>
</evidence>
<reference evidence="2" key="1">
    <citation type="journal article" date="2022" name="Int. J. Mol. Sci.">
        <title>Draft Genome of Tanacetum Coccineum: Genomic Comparison of Closely Related Tanacetum-Family Plants.</title>
        <authorList>
            <person name="Yamashiro T."/>
            <person name="Shiraishi A."/>
            <person name="Nakayama K."/>
            <person name="Satake H."/>
        </authorList>
    </citation>
    <scope>NUCLEOTIDE SEQUENCE</scope>
</reference>
<evidence type="ECO:0000313" key="3">
    <source>
        <dbReference type="Proteomes" id="UP001151760"/>
    </source>
</evidence>
<gene>
    <name evidence="2" type="ORF">Tco_0952661</name>
</gene>
<sequence length="314" mass="35779">MTWFEQLEIHLSDLYRNNLSHDVDAFKHAFYAFFGEEHQTLRFKMFHNLDQLRLLFERENLHEVNAKNCLEVLGTQFKEFFATQGVNSSNHLHQCWNKISKITRIVILKPTYVLYSRTWTYLKISLIKSKDVQINPFQTVDASLVVMESSGIESINNRSKNALSKLVNETQMQMQEGKVDIGKALDVGLVVTESSGTKSDKQDTSSRSKNDTHAEDVVIKPVNDKEPFAEVAVAAQELLISGSPSSTTIDQDMYHLLVTSTNKLENSISSQSTRMLKKKKKFKCVFDKESPIGKYKNMPFGATDANDNHDSIRC</sequence>
<feature type="compositionally biased region" description="Basic and acidic residues" evidence="1">
    <location>
        <begin position="198"/>
        <end position="215"/>
    </location>
</feature>
<proteinExistence type="predicted"/>
<accession>A0ABQ5DXP2</accession>
<organism evidence="2 3">
    <name type="scientific">Tanacetum coccineum</name>
    <dbReference type="NCBI Taxonomy" id="301880"/>
    <lineage>
        <taxon>Eukaryota</taxon>
        <taxon>Viridiplantae</taxon>
        <taxon>Streptophyta</taxon>
        <taxon>Embryophyta</taxon>
        <taxon>Tracheophyta</taxon>
        <taxon>Spermatophyta</taxon>
        <taxon>Magnoliopsida</taxon>
        <taxon>eudicotyledons</taxon>
        <taxon>Gunneridae</taxon>
        <taxon>Pentapetalae</taxon>
        <taxon>asterids</taxon>
        <taxon>campanulids</taxon>
        <taxon>Asterales</taxon>
        <taxon>Asteraceae</taxon>
        <taxon>Asteroideae</taxon>
        <taxon>Anthemideae</taxon>
        <taxon>Anthemidinae</taxon>
        <taxon>Tanacetum</taxon>
    </lineage>
</organism>
<reference evidence="2" key="2">
    <citation type="submission" date="2022-01" db="EMBL/GenBank/DDBJ databases">
        <authorList>
            <person name="Yamashiro T."/>
            <person name="Shiraishi A."/>
            <person name="Satake H."/>
            <person name="Nakayama K."/>
        </authorList>
    </citation>
    <scope>NUCLEOTIDE SEQUENCE</scope>
</reference>
<name>A0ABQ5DXP2_9ASTR</name>